<evidence type="ECO:0000256" key="11">
    <source>
        <dbReference type="ARBA" id="ARBA00029766"/>
    </source>
</evidence>
<dbReference type="GO" id="GO:0046654">
    <property type="term" value="P:tetrahydrofolate biosynthetic process"/>
    <property type="evidence" value="ECO:0007669"/>
    <property type="project" value="UniProtKB-UniPathway"/>
</dbReference>
<dbReference type="UniPathway" id="UPA00077">
    <property type="reaction ID" value="UER00155"/>
</dbReference>
<evidence type="ECO:0000256" key="2">
    <source>
        <dbReference type="ARBA" id="ARBA00005810"/>
    </source>
</evidence>
<organism evidence="14">
    <name type="scientific">uncultured gamma proteobacterium HF0010_11K06</name>
    <dbReference type="NCBI Taxonomy" id="710980"/>
    <lineage>
        <taxon>Bacteria</taxon>
        <taxon>Pseudomonadati</taxon>
        <taxon>Pseudomonadota</taxon>
        <taxon>Gammaproteobacteria</taxon>
        <taxon>environmental samples</taxon>
    </lineage>
</organism>
<proteinExistence type="inferred from homology"/>
<dbReference type="GO" id="GO:0016301">
    <property type="term" value="F:kinase activity"/>
    <property type="evidence" value="ECO:0007669"/>
    <property type="project" value="UniProtKB-KW"/>
</dbReference>
<accession>E0XQV7</accession>
<evidence type="ECO:0000256" key="9">
    <source>
        <dbReference type="ARBA" id="ARBA00022909"/>
    </source>
</evidence>
<dbReference type="NCBIfam" id="TIGR01498">
    <property type="entry name" value="folK"/>
    <property type="match status" value="1"/>
</dbReference>
<name>E0XQV7_9GAMM</name>
<comment type="function">
    <text evidence="10">Catalyzes the transfer of pyrophosphate from adenosine triphosphate (ATP) to 6-hydroxymethyl-7,8-dihydropterin, an enzymatic step in folate biosynthesis pathway.</text>
</comment>
<dbReference type="PANTHER" id="PTHR43071">
    <property type="entry name" value="2-AMINO-4-HYDROXY-6-HYDROXYMETHYLDIHYDROPTERIDINE PYROPHOSPHOKINASE"/>
    <property type="match status" value="1"/>
</dbReference>
<evidence type="ECO:0000256" key="8">
    <source>
        <dbReference type="ARBA" id="ARBA00022840"/>
    </source>
</evidence>
<reference evidence="14" key="1">
    <citation type="journal article" date="2011" name="Environ. Microbiol.">
        <title>Time-series analyses of Monterey Bay coastal microbial picoplankton using a 'genome proxy' microarray.</title>
        <authorList>
            <person name="Rich V.I."/>
            <person name="Pham V.D."/>
            <person name="Eppley J."/>
            <person name="Shi Y."/>
            <person name="DeLong E.F."/>
        </authorList>
    </citation>
    <scope>NUCLEOTIDE SEQUENCE</scope>
</reference>
<evidence type="ECO:0000256" key="10">
    <source>
        <dbReference type="ARBA" id="ARBA00029409"/>
    </source>
</evidence>
<keyword evidence="9" id="KW-0289">Folate biosynthesis</keyword>
<protein>
    <recommendedName>
        <fullName evidence="4">2-amino-4-hydroxy-6-hydroxymethyldihydropteridine pyrophosphokinase</fullName>
        <ecNumber evidence="3">2.7.6.3</ecNumber>
    </recommendedName>
    <alternativeName>
        <fullName evidence="11">6-hydroxymethyl-7,8-dihydropterin pyrophosphokinase</fullName>
    </alternativeName>
    <alternativeName>
        <fullName evidence="12">7,8-dihydro-6-hydroxymethylpterin-pyrophosphokinase</fullName>
    </alternativeName>
</protein>
<evidence type="ECO:0000256" key="1">
    <source>
        <dbReference type="ARBA" id="ARBA00005051"/>
    </source>
</evidence>
<keyword evidence="6" id="KW-0547">Nucleotide-binding</keyword>
<dbReference type="GO" id="GO:0005524">
    <property type="term" value="F:ATP binding"/>
    <property type="evidence" value="ECO:0007669"/>
    <property type="project" value="UniProtKB-KW"/>
</dbReference>
<evidence type="ECO:0000313" key="14">
    <source>
        <dbReference type="EMBL" id="ADI16798.1"/>
    </source>
</evidence>
<dbReference type="CDD" id="cd00483">
    <property type="entry name" value="HPPK"/>
    <property type="match status" value="1"/>
</dbReference>
<keyword evidence="8" id="KW-0067">ATP-binding</keyword>
<dbReference type="PANTHER" id="PTHR43071:SF1">
    <property type="entry name" value="2-AMINO-4-HYDROXY-6-HYDROXYMETHYLDIHYDROPTERIDINE PYROPHOSPHOKINASE"/>
    <property type="match status" value="1"/>
</dbReference>
<dbReference type="InterPro" id="IPR035907">
    <property type="entry name" value="Hppk_sf"/>
</dbReference>
<keyword evidence="5" id="KW-0808">Transferase</keyword>
<comment type="similarity">
    <text evidence="2">Belongs to the HPPK family.</text>
</comment>
<dbReference type="EMBL" id="GU474847">
    <property type="protein sequence ID" value="ADI16798.1"/>
    <property type="molecule type" value="Genomic_DNA"/>
</dbReference>
<evidence type="ECO:0000256" key="6">
    <source>
        <dbReference type="ARBA" id="ARBA00022741"/>
    </source>
</evidence>
<dbReference type="AlphaFoldDB" id="E0XQV7"/>
<evidence type="ECO:0000259" key="13">
    <source>
        <dbReference type="Pfam" id="PF01288"/>
    </source>
</evidence>
<evidence type="ECO:0000256" key="7">
    <source>
        <dbReference type="ARBA" id="ARBA00022777"/>
    </source>
</evidence>
<dbReference type="SUPFAM" id="SSF55083">
    <property type="entry name" value="6-hydroxymethyl-7,8-dihydropterin pyrophosphokinase, HPPK"/>
    <property type="match status" value="1"/>
</dbReference>
<evidence type="ECO:0000256" key="12">
    <source>
        <dbReference type="ARBA" id="ARBA00033413"/>
    </source>
</evidence>
<dbReference type="Gene3D" id="3.30.70.560">
    <property type="entry name" value="7,8-Dihydro-6-hydroxymethylpterin-pyrophosphokinase HPPK"/>
    <property type="match status" value="1"/>
</dbReference>
<sequence length="146" mass="17010">MSSHLAYLVLGSNLGNRSTNLTNAKTEIKALSETKILKESEIYKSPAYGPIDQPFFFNLALEVETKFSPLVLLKHLQKIETKLKREKDSHMKPRTIDIDIVFFDDETIETPLLKVPHYDWQNRDFFINPLKEINCQAQEFKNFSFD</sequence>
<evidence type="ECO:0000256" key="4">
    <source>
        <dbReference type="ARBA" id="ARBA00016218"/>
    </source>
</evidence>
<evidence type="ECO:0000256" key="3">
    <source>
        <dbReference type="ARBA" id="ARBA00013253"/>
    </source>
</evidence>
<dbReference type="GO" id="GO:0046656">
    <property type="term" value="P:folic acid biosynthetic process"/>
    <property type="evidence" value="ECO:0007669"/>
    <property type="project" value="UniProtKB-KW"/>
</dbReference>
<evidence type="ECO:0000256" key="5">
    <source>
        <dbReference type="ARBA" id="ARBA00022679"/>
    </source>
</evidence>
<dbReference type="InterPro" id="IPR000550">
    <property type="entry name" value="Hppk"/>
</dbReference>
<comment type="pathway">
    <text evidence="1">Cofactor biosynthesis; tetrahydrofolate biosynthesis; 2-amino-4-hydroxy-6-hydroxymethyl-7,8-dihydropteridine diphosphate from 7,8-dihydroneopterin triphosphate: step 4/4.</text>
</comment>
<dbReference type="EC" id="2.7.6.3" evidence="3"/>
<feature type="domain" description="7,8-dihydro-6-hydroxymethylpterin-pyrophosphokinase" evidence="13">
    <location>
        <begin position="7"/>
        <end position="134"/>
    </location>
</feature>
<dbReference type="GO" id="GO:0003848">
    <property type="term" value="F:2-amino-4-hydroxy-6-hydroxymethyldihydropteridine diphosphokinase activity"/>
    <property type="evidence" value="ECO:0007669"/>
    <property type="project" value="UniProtKB-EC"/>
</dbReference>
<keyword evidence="7 14" id="KW-0418">Kinase</keyword>
<dbReference type="Pfam" id="PF01288">
    <property type="entry name" value="HPPK"/>
    <property type="match status" value="1"/>
</dbReference>